<dbReference type="STRING" id="9545.ENSMNEP00000034131"/>
<comment type="catalytic activity">
    <reaction evidence="42">
        <text>an N(2)-(1-hydroxy-2-oxopropyl)-2'-deoxyguanosine in DNA + H2O = a 2'-deoxyguanosine in DNA + lactate + H(+)</text>
        <dbReference type="Rhea" id="RHEA:57300"/>
        <dbReference type="Rhea" id="RHEA-COMP:11367"/>
        <dbReference type="Rhea" id="RHEA-COMP:14856"/>
        <dbReference type="ChEBI" id="CHEBI:15377"/>
        <dbReference type="ChEBI" id="CHEBI:15378"/>
        <dbReference type="ChEBI" id="CHEBI:24996"/>
        <dbReference type="ChEBI" id="CHEBI:85445"/>
        <dbReference type="ChEBI" id="CHEBI:141578"/>
    </reaction>
</comment>
<dbReference type="FunFam" id="3.40.50.880:FF:000057">
    <property type="entry name" value="Protein/nucleic acid deglycase DJ-1"/>
    <property type="match status" value="1"/>
</dbReference>
<evidence type="ECO:0000256" key="41">
    <source>
        <dbReference type="ARBA" id="ARBA00048384"/>
    </source>
</evidence>
<evidence type="ECO:0000256" key="30">
    <source>
        <dbReference type="ARBA" id="ARBA00023198"/>
    </source>
</evidence>
<evidence type="ECO:0000256" key="36">
    <source>
        <dbReference type="ARBA" id="ARBA00031312"/>
    </source>
</evidence>
<comment type="catalytic activity">
    <reaction evidence="41">
        <text>an N(2)-(1-hydroxy-2-oxopropyl)-guanosine in RNA + H2O = a guanosine in RNA + lactate + H(+)</text>
        <dbReference type="Rhea" id="RHEA:57288"/>
        <dbReference type="Rhea" id="RHEA-COMP:14855"/>
        <dbReference type="Rhea" id="RHEA-COMP:14858"/>
        <dbReference type="ChEBI" id="CHEBI:15377"/>
        <dbReference type="ChEBI" id="CHEBI:15378"/>
        <dbReference type="ChEBI" id="CHEBI:24996"/>
        <dbReference type="ChEBI" id="CHEBI:74269"/>
        <dbReference type="ChEBI" id="CHEBI:141580"/>
    </reaction>
</comment>
<dbReference type="GO" id="GO:0007338">
    <property type="term" value="P:single fertilization"/>
    <property type="evidence" value="ECO:0007669"/>
    <property type="project" value="UniProtKB-KW"/>
</dbReference>
<keyword evidence="30" id="KW-0395">Inflammatory response</keyword>
<dbReference type="SUPFAM" id="SSF52317">
    <property type="entry name" value="Class I glutamine amidotransferase-like"/>
    <property type="match status" value="1"/>
</dbReference>
<keyword evidence="19" id="KW-0694">RNA-binding</keyword>
<evidence type="ECO:0000256" key="1">
    <source>
        <dbReference type="ARBA" id="ARBA00000456"/>
    </source>
</evidence>
<dbReference type="GO" id="GO:0046295">
    <property type="term" value="P:glycolate biosynthetic process"/>
    <property type="evidence" value="ECO:0007669"/>
    <property type="project" value="TreeGrafter"/>
</dbReference>
<keyword evidence="14" id="KW-0597">Phosphoprotein</keyword>
<evidence type="ECO:0000256" key="33">
    <source>
        <dbReference type="ARBA" id="ARBA00023288"/>
    </source>
</evidence>
<dbReference type="InterPro" id="IPR029062">
    <property type="entry name" value="Class_I_gatase-like"/>
</dbReference>
<dbReference type="GO" id="GO:0016684">
    <property type="term" value="F:oxidoreductase activity, acting on peroxide as acceptor"/>
    <property type="evidence" value="ECO:0007669"/>
    <property type="project" value="TreeGrafter"/>
</dbReference>
<keyword evidence="28" id="KW-0865">Zymogen</keyword>
<feature type="domain" description="DJ-1/PfpI" evidence="55">
    <location>
        <begin position="21"/>
        <end position="151"/>
    </location>
</feature>
<evidence type="ECO:0000256" key="7">
    <source>
        <dbReference type="ARBA" id="ARBA00004285"/>
    </source>
</evidence>
<keyword evidence="29" id="KW-0143">Chaperone</keyword>
<evidence type="ECO:0000256" key="21">
    <source>
        <dbReference type="ARBA" id="ARBA00023006"/>
    </source>
</evidence>
<dbReference type="Bgee" id="ENSMNEG00000040282">
    <property type="expression patterns" value="Expressed in pituitary gland"/>
</dbReference>
<keyword evidence="16" id="KW-0378">Hydrolase</keyword>
<evidence type="ECO:0000256" key="20">
    <source>
        <dbReference type="ARBA" id="ARBA00022990"/>
    </source>
</evidence>
<evidence type="ECO:0000256" key="22">
    <source>
        <dbReference type="ARBA" id="ARBA00023008"/>
    </source>
</evidence>
<evidence type="ECO:0000313" key="56">
    <source>
        <dbReference type="Ensembl" id="ENSMNEP00000034131.1"/>
    </source>
</evidence>
<keyword evidence="27" id="KW-0564">Palmitate</keyword>
<evidence type="ECO:0000256" key="10">
    <source>
        <dbReference type="ARBA" id="ARBA00012719"/>
    </source>
</evidence>
<evidence type="ECO:0000256" key="49">
    <source>
        <dbReference type="ARBA" id="ARBA00049074"/>
    </source>
</evidence>
<evidence type="ECO:0000256" key="44">
    <source>
        <dbReference type="ARBA" id="ARBA00048622"/>
    </source>
</evidence>
<evidence type="ECO:0000256" key="48">
    <source>
        <dbReference type="ARBA" id="ARBA00048993"/>
    </source>
</evidence>
<dbReference type="GO" id="GO:0005739">
    <property type="term" value="C:mitochondrion"/>
    <property type="evidence" value="ECO:0007669"/>
    <property type="project" value="UniProtKB-SubCell"/>
</dbReference>
<name>A0A2K6DDY9_MACNE</name>
<comment type="similarity">
    <text evidence="9">Belongs to the peptidase C56 family.</text>
</comment>
<keyword evidence="24" id="KW-0558">Oxidation</keyword>
<evidence type="ECO:0000256" key="27">
    <source>
        <dbReference type="ARBA" id="ARBA00023139"/>
    </source>
</evidence>
<dbReference type="GO" id="GO:0005886">
    <property type="term" value="C:plasma membrane"/>
    <property type="evidence" value="ECO:0007669"/>
    <property type="project" value="UniProtKB-SubCell"/>
</dbReference>
<comment type="catalytic activity">
    <reaction evidence="1">
        <text>an N(2)-(1-hydroxy-2-oxoethyl)-2'-deoxyguanosine in DNA + H2O = a 2'-deoxyguanosine in DNA + glycolate + H(+)</text>
        <dbReference type="Rhea" id="RHEA:57296"/>
        <dbReference type="Rhea" id="RHEA-COMP:11367"/>
        <dbReference type="Rhea" id="RHEA-COMP:14857"/>
        <dbReference type="ChEBI" id="CHEBI:15377"/>
        <dbReference type="ChEBI" id="CHEBI:15378"/>
        <dbReference type="ChEBI" id="CHEBI:29805"/>
        <dbReference type="ChEBI" id="CHEBI:85445"/>
        <dbReference type="ChEBI" id="CHEBI:141579"/>
    </reaction>
</comment>
<comment type="catalytic activity">
    <reaction evidence="48">
        <text>N(2)-(1-hydroxy-2-oxopropyl)-GDP + H2O = lactate + GDP + H(+)</text>
        <dbReference type="Rhea" id="RHEA:57260"/>
        <dbReference type="ChEBI" id="CHEBI:15377"/>
        <dbReference type="ChEBI" id="CHEBI:15378"/>
        <dbReference type="ChEBI" id="CHEBI:24996"/>
        <dbReference type="ChEBI" id="CHEBI:58189"/>
        <dbReference type="ChEBI" id="CHEBI:141573"/>
    </reaction>
</comment>
<evidence type="ECO:0000256" key="39">
    <source>
        <dbReference type="ARBA" id="ARBA00047824"/>
    </source>
</evidence>
<keyword evidence="15" id="KW-0645">Protease</keyword>
<comment type="catalytic activity">
    <reaction evidence="44">
        <text>N(omega)-(1-hydroxy-2-oxoethyl)-L-arginyl-[protein] + H2O = L-arginyl-[protein] + glycolate + H(+)</text>
        <dbReference type="Rhea" id="RHEA:57188"/>
        <dbReference type="Rhea" id="RHEA-COMP:10532"/>
        <dbReference type="Rhea" id="RHEA-COMP:14844"/>
        <dbReference type="ChEBI" id="CHEBI:15377"/>
        <dbReference type="ChEBI" id="CHEBI:15378"/>
        <dbReference type="ChEBI" id="CHEBI:29805"/>
        <dbReference type="ChEBI" id="CHEBI:29965"/>
        <dbReference type="ChEBI" id="CHEBI:141553"/>
        <dbReference type="EC" id="3.5.1.124"/>
    </reaction>
</comment>
<dbReference type="CDD" id="cd03135">
    <property type="entry name" value="GATase1_DJ-1"/>
    <property type="match status" value="1"/>
</dbReference>
<evidence type="ECO:0000256" key="46">
    <source>
        <dbReference type="ARBA" id="ARBA00048884"/>
    </source>
</evidence>
<comment type="catalytic activity">
    <reaction evidence="40">
        <text>N(2)-(1-hydroxy-2-oxoethyl)-GMP + H2O = glycolate + GMP + H(+)</text>
        <dbReference type="Rhea" id="RHEA:57304"/>
        <dbReference type="ChEBI" id="CHEBI:15377"/>
        <dbReference type="ChEBI" id="CHEBI:15378"/>
        <dbReference type="ChEBI" id="CHEBI:29805"/>
        <dbReference type="ChEBI" id="CHEBI:58115"/>
        <dbReference type="ChEBI" id="CHEBI:141576"/>
    </reaction>
</comment>
<dbReference type="Ensembl" id="ENSMNET00000058579.1">
    <property type="protein sequence ID" value="ENSMNEP00000034131.1"/>
    <property type="gene ID" value="ENSMNEG00000040282.1"/>
</dbReference>
<comment type="catalytic activity">
    <reaction evidence="49">
        <text>N(2)-(1-hydroxy-2-oxoethyl)-dGTP + H2O = dGTP + glycolate + H(+)</text>
        <dbReference type="Rhea" id="RHEA:57248"/>
        <dbReference type="ChEBI" id="CHEBI:15377"/>
        <dbReference type="ChEBI" id="CHEBI:15378"/>
        <dbReference type="ChEBI" id="CHEBI:29805"/>
        <dbReference type="ChEBI" id="CHEBI:61429"/>
        <dbReference type="ChEBI" id="CHEBI:141572"/>
    </reaction>
</comment>
<evidence type="ECO:0000256" key="38">
    <source>
        <dbReference type="ARBA" id="ARBA00047717"/>
    </source>
</evidence>
<dbReference type="GO" id="GO:0003723">
    <property type="term" value="F:RNA binding"/>
    <property type="evidence" value="ECO:0007669"/>
    <property type="project" value="UniProtKB-KW"/>
</dbReference>
<evidence type="ECO:0000256" key="37">
    <source>
        <dbReference type="ARBA" id="ARBA00031949"/>
    </source>
</evidence>
<dbReference type="GeneTree" id="ENSGT00390000001231"/>
<protein>
    <recommendedName>
        <fullName evidence="10">protein deglycase</fullName>
        <ecNumber evidence="10">3.5.1.124</ecNumber>
    </recommendedName>
    <alternativeName>
        <fullName evidence="34">Maillard deglycase</fullName>
    </alternativeName>
    <alternativeName>
        <fullName evidence="36">Parkinsonism-associated deglycase</fullName>
    </alternativeName>
    <alternativeName>
        <fullName evidence="37">Protein DJ-1</fullName>
    </alternativeName>
    <alternativeName>
        <fullName evidence="35">Protein/nucleic acid deglycase DJ-1</fullName>
    </alternativeName>
</protein>
<keyword evidence="21" id="KW-0072">Autophagy</keyword>
<reference evidence="56" key="1">
    <citation type="submission" date="2025-08" db="UniProtKB">
        <authorList>
            <consortium name="Ensembl"/>
        </authorList>
    </citation>
    <scope>IDENTIFICATION</scope>
</reference>
<evidence type="ECO:0000256" key="40">
    <source>
        <dbReference type="ARBA" id="ARBA00048223"/>
    </source>
</evidence>
<dbReference type="PANTHER" id="PTHR48094:SF12">
    <property type="entry name" value="PARKINSON DISEASE PROTEIN 7 HOMOLOG"/>
    <property type="match status" value="1"/>
</dbReference>
<evidence type="ECO:0000256" key="4">
    <source>
        <dbReference type="ARBA" id="ARBA00004173"/>
    </source>
</evidence>
<dbReference type="GO" id="GO:0006954">
    <property type="term" value="P:inflammatory response"/>
    <property type="evidence" value="ECO:0007669"/>
    <property type="project" value="UniProtKB-KW"/>
</dbReference>
<dbReference type="GO" id="GO:0006979">
    <property type="term" value="P:response to oxidative stress"/>
    <property type="evidence" value="ECO:0007669"/>
    <property type="project" value="TreeGrafter"/>
</dbReference>
<evidence type="ECO:0000256" key="12">
    <source>
        <dbReference type="ARBA" id="ARBA00022490"/>
    </source>
</evidence>
<evidence type="ECO:0000256" key="25">
    <source>
        <dbReference type="ARBA" id="ARBA00023128"/>
    </source>
</evidence>
<evidence type="ECO:0000256" key="5">
    <source>
        <dbReference type="ARBA" id="ARBA00004193"/>
    </source>
</evidence>
<keyword evidence="13" id="KW-1017">Isopeptide bond</keyword>
<evidence type="ECO:0000259" key="55">
    <source>
        <dbReference type="Pfam" id="PF01965"/>
    </source>
</evidence>
<evidence type="ECO:0000256" key="45">
    <source>
        <dbReference type="ARBA" id="ARBA00048786"/>
    </source>
</evidence>
<evidence type="ECO:0000256" key="53">
    <source>
        <dbReference type="ARBA" id="ARBA00049474"/>
    </source>
</evidence>
<keyword evidence="32" id="KW-0278">Fertilization</keyword>
<dbReference type="Proteomes" id="UP000233120">
    <property type="component" value="Unassembled WGS sequence"/>
</dbReference>
<keyword evidence="18" id="KW-0832">Ubl conjugation</keyword>
<comment type="catalytic activity">
    <reaction evidence="46">
        <text>N(omega)-(1-hydroxy-2-oxopropyl)-L-arginyl-[protein] + H2O = lactate + L-arginyl-[protein] + H(+)</text>
        <dbReference type="Rhea" id="RHEA:49548"/>
        <dbReference type="Rhea" id="RHEA-COMP:10532"/>
        <dbReference type="Rhea" id="RHEA-COMP:12428"/>
        <dbReference type="ChEBI" id="CHEBI:15377"/>
        <dbReference type="ChEBI" id="CHEBI:15378"/>
        <dbReference type="ChEBI" id="CHEBI:24996"/>
        <dbReference type="ChEBI" id="CHEBI:29965"/>
        <dbReference type="ChEBI" id="CHEBI:131708"/>
        <dbReference type="EC" id="3.5.1.124"/>
    </reaction>
</comment>
<evidence type="ECO:0000256" key="35">
    <source>
        <dbReference type="ARBA" id="ARBA00031296"/>
    </source>
</evidence>
<keyword evidence="22" id="KW-0186">Copper</keyword>
<comment type="catalytic activity">
    <reaction evidence="51">
        <text>N(2)-(1-hydroxy-2-oxoethyl)-GTP + H2O = glycolate + GTP + H(+)</text>
        <dbReference type="Rhea" id="RHEA:57252"/>
        <dbReference type="ChEBI" id="CHEBI:15377"/>
        <dbReference type="ChEBI" id="CHEBI:15378"/>
        <dbReference type="ChEBI" id="CHEBI:29805"/>
        <dbReference type="ChEBI" id="CHEBI:37565"/>
        <dbReference type="ChEBI" id="CHEBI:141571"/>
    </reaction>
</comment>
<keyword evidence="26" id="KW-0472">Membrane</keyword>
<evidence type="ECO:0000256" key="23">
    <source>
        <dbReference type="ARBA" id="ARBA00023016"/>
    </source>
</evidence>
<evidence type="ECO:0000256" key="9">
    <source>
        <dbReference type="ARBA" id="ARBA00008542"/>
    </source>
</evidence>
<keyword evidence="33" id="KW-0449">Lipoprotein</keyword>
<dbReference type="InterPro" id="IPR002818">
    <property type="entry name" value="DJ-1/PfpI"/>
</dbReference>
<keyword evidence="12" id="KW-0963">Cytoplasm</keyword>
<evidence type="ECO:0000256" key="18">
    <source>
        <dbReference type="ARBA" id="ARBA00022843"/>
    </source>
</evidence>
<comment type="catalytic activity">
    <reaction evidence="39">
        <text>N(2)-(1-hydroxy-2-oxoethyl)-GDP + H2O = glycolate + GDP + H(+)</text>
        <dbReference type="Rhea" id="RHEA:57264"/>
        <dbReference type="ChEBI" id="CHEBI:15377"/>
        <dbReference type="ChEBI" id="CHEBI:15378"/>
        <dbReference type="ChEBI" id="CHEBI:29805"/>
        <dbReference type="ChEBI" id="CHEBI:58189"/>
        <dbReference type="ChEBI" id="CHEBI:141574"/>
    </reaction>
</comment>
<evidence type="ECO:0000256" key="32">
    <source>
        <dbReference type="ARBA" id="ARBA00023279"/>
    </source>
</evidence>
<dbReference type="GO" id="GO:0045121">
    <property type="term" value="C:membrane raft"/>
    <property type="evidence" value="ECO:0007669"/>
    <property type="project" value="UniProtKB-SubCell"/>
</dbReference>
<evidence type="ECO:0000256" key="34">
    <source>
        <dbReference type="ARBA" id="ARBA00030958"/>
    </source>
</evidence>
<comment type="catalytic activity">
    <reaction evidence="50">
        <text>N(2)-(1-hydroxy-2-oxopropyl)-GTP + H2O = lactate + GTP + H(+)</text>
        <dbReference type="Rhea" id="RHEA:57256"/>
        <dbReference type="ChEBI" id="CHEBI:15377"/>
        <dbReference type="ChEBI" id="CHEBI:15378"/>
        <dbReference type="ChEBI" id="CHEBI:24996"/>
        <dbReference type="ChEBI" id="CHEBI:37565"/>
        <dbReference type="ChEBI" id="CHEBI:141570"/>
    </reaction>
</comment>
<dbReference type="EC" id="3.5.1.124" evidence="10"/>
<evidence type="ECO:0000313" key="57">
    <source>
        <dbReference type="Proteomes" id="UP000233120"/>
    </source>
</evidence>
<dbReference type="GO" id="GO:1903189">
    <property type="term" value="P:glyoxal metabolic process"/>
    <property type="evidence" value="ECO:0007669"/>
    <property type="project" value="TreeGrafter"/>
</dbReference>
<dbReference type="GO" id="GO:0005783">
    <property type="term" value="C:endoplasmic reticulum"/>
    <property type="evidence" value="ECO:0007669"/>
    <property type="project" value="UniProtKB-SubCell"/>
</dbReference>
<evidence type="ECO:0000256" key="13">
    <source>
        <dbReference type="ARBA" id="ARBA00022499"/>
    </source>
</evidence>
<evidence type="ECO:0000256" key="42">
    <source>
        <dbReference type="ARBA" id="ARBA00048443"/>
    </source>
</evidence>
<evidence type="ECO:0000256" key="6">
    <source>
        <dbReference type="ARBA" id="ARBA00004240"/>
    </source>
</evidence>
<comment type="catalytic activity">
    <reaction evidence="2">
        <text>an N(2)-(1-hydroxy-2-oxoethyl)-guanosine in RNA + H2O = a guanosine in RNA + glycolate + H(+)</text>
        <dbReference type="Rhea" id="RHEA:57292"/>
        <dbReference type="Rhea" id="RHEA-COMP:14855"/>
        <dbReference type="Rhea" id="RHEA-COMP:14859"/>
        <dbReference type="ChEBI" id="CHEBI:15377"/>
        <dbReference type="ChEBI" id="CHEBI:15378"/>
        <dbReference type="ChEBI" id="CHEBI:29805"/>
        <dbReference type="ChEBI" id="CHEBI:74269"/>
        <dbReference type="ChEBI" id="CHEBI:141581"/>
    </reaction>
</comment>
<evidence type="ECO:0000256" key="2">
    <source>
        <dbReference type="ARBA" id="ARBA00000739"/>
    </source>
</evidence>
<organism evidence="56 57">
    <name type="scientific">Macaca nemestrina</name>
    <name type="common">Pig-tailed macaque</name>
    <dbReference type="NCBI Taxonomy" id="9545"/>
    <lineage>
        <taxon>Eukaryota</taxon>
        <taxon>Metazoa</taxon>
        <taxon>Chordata</taxon>
        <taxon>Craniata</taxon>
        <taxon>Vertebrata</taxon>
        <taxon>Euteleostomi</taxon>
        <taxon>Mammalia</taxon>
        <taxon>Eutheria</taxon>
        <taxon>Euarchontoglires</taxon>
        <taxon>Primates</taxon>
        <taxon>Haplorrhini</taxon>
        <taxon>Catarrhini</taxon>
        <taxon>Cercopithecidae</taxon>
        <taxon>Cercopithecinae</taxon>
        <taxon>Macaca</taxon>
    </lineage>
</organism>
<reference evidence="56" key="2">
    <citation type="submission" date="2025-09" db="UniProtKB">
        <authorList>
            <consortium name="Ensembl"/>
        </authorList>
    </citation>
    <scope>IDENTIFICATION</scope>
</reference>
<keyword evidence="20" id="KW-0007">Acetylation</keyword>
<comment type="catalytic activity">
    <reaction evidence="47">
        <text>S-(1-hydroxy-2-oxoethyl)-L-cysteinyl-[protein] + H2O = glycolate + L-cysteinyl-[protein] + H(+)</text>
        <dbReference type="Rhea" id="RHEA:57196"/>
        <dbReference type="Rhea" id="RHEA-COMP:10131"/>
        <dbReference type="Rhea" id="RHEA-COMP:14846"/>
        <dbReference type="ChEBI" id="CHEBI:15377"/>
        <dbReference type="ChEBI" id="CHEBI:15378"/>
        <dbReference type="ChEBI" id="CHEBI:29805"/>
        <dbReference type="ChEBI" id="CHEBI:29950"/>
        <dbReference type="ChEBI" id="CHEBI:141555"/>
        <dbReference type="EC" id="3.5.1.124"/>
    </reaction>
</comment>
<evidence type="ECO:0000256" key="19">
    <source>
        <dbReference type="ARBA" id="ARBA00022884"/>
    </source>
</evidence>
<evidence type="ECO:0000256" key="11">
    <source>
        <dbReference type="ARBA" id="ARBA00022475"/>
    </source>
</evidence>
<evidence type="ECO:0000256" key="31">
    <source>
        <dbReference type="ARBA" id="ARBA00023242"/>
    </source>
</evidence>
<evidence type="ECO:0000256" key="15">
    <source>
        <dbReference type="ARBA" id="ARBA00022670"/>
    </source>
</evidence>
<comment type="catalytic activity">
    <reaction evidence="52">
        <text>N(2)-(1-hydroxy-2-oxopropyl)-GMP + H2O = lactate + GMP + H(+)</text>
        <dbReference type="Rhea" id="RHEA:57268"/>
        <dbReference type="ChEBI" id="CHEBI:15377"/>
        <dbReference type="ChEBI" id="CHEBI:15378"/>
        <dbReference type="ChEBI" id="CHEBI:24996"/>
        <dbReference type="ChEBI" id="CHEBI:58115"/>
        <dbReference type="ChEBI" id="CHEBI:141575"/>
    </reaction>
</comment>
<keyword evidence="11" id="KW-1003">Cell membrane</keyword>
<evidence type="ECO:0000256" key="43">
    <source>
        <dbReference type="ARBA" id="ARBA00048587"/>
    </source>
</evidence>
<evidence type="ECO:0000256" key="14">
    <source>
        <dbReference type="ARBA" id="ARBA00022553"/>
    </source>
</evidence>
<dbReference type="GO" id="GO:0006914">
    <property type="term" value="P:autophagy"/>
    <property type="evidence" value="ECO:0007669"/>
    <property type="project" value="UniProtKB-KW"/>
</dbReference>
<comment type="subcellular location">
    <subcellularLocation>
        <location evidence="5">Cell membrane</location>
        <topology evidence="5">Lipid-anchor</topology>
    </subcellularLocation>
    <subcellularLocation>
        <location evidence="8">Cytoplasm</location>
    </subcellularLocation>
    <subcellularLocation>
        <location evidence="6">Endoplasmic reticulum</location>
    </subcellularLocation>
    <subcellularLocation>
        <location evidence="7">Membrane raft</location>
    </subcellularLocation>
    <subcellularLocation>
        <location evidence="4">Mitochondrion</location>
    </subcellularLocation>
    <subcellularLocation>
        <location evidence="3">Nucleus</location>
    </subcellularLocation>
</comment>
<evidence type="ECO:0000256" key="50">
    <source>
        <dbReference type="ARBA" id="ARBA00049200"/>
    </source>
</evidence>
<dbReference type="Pfam" id="PF01965">
    <property type="entry name" value="DJ-1_PfpI"/>
    <property type="match status" value="1"/>
</dbReference>
<comment type="catalytic activity">
    <reaction evidence="43">
        <text>N(6)-(1-hydroxy-2-oxopropyl)-L-lysyl-[protein] + H2O = lactate + L-lysyl-[protein] + H(+)</text>
        <dbReference type="Rhea" id="RHEA:49552"/>
        <dbReference type="Rhea" id="RHEA-COMP:9752"/>
        <dbReference type="Rhea" id="RHEA-COMP:12429"/>
        <dbReference type="ChEBI" id="CHEBI:15377"/>
        <dbReference type="ChEBI" id="CHEBI:15378"/>
        <dbReference type="ChEBI" id="CHEBI:24996"/>
        <dbReference type="ChEBI" id="CHEBI:29969"/>
        <dbReference type="ChEBI" id="CHEBI:131709"/>
        <dbReference type="EC" id="3.5.1.124"/>
    </reaction>
</comment>
<evidence type="ECO:0000256" key="8">
    <source>
        <dbReference type="ARBA" id="ARBA00004496"/>
    </source>
</evidence>
<accession>A0A2K6DDY9</accession>
<evidence type="ECO:0000256" key="26">
    <source>
        <dbReference type="ARBA" id="ARBA00023136"/>
    </source>
</evidence>
<keyword evidence="57" id="KW-1185">Reference proteome</keyword>
<evidence type="ECO:0000256" key="29">
    <source>
        <dbReference type="ARBA" id="ARBA00023186"/>
    </source>
</evidence>
<proteinExistence type="inferred from homology"/>
<comment type="subunit">
    <text evidence="54">Homodimer. Binds EFCAB6/DJBP and PIAS2. Part of a ternary complex containing PARK7, EFCAB6/DJBP and AR. Interacts (via N-terminus) with OTUD7B. Interacts with BBS1, HIPK1, CLCF1 and MTERF. Forms a complex with PINK1 and PRKN. Interacts (via C-terminus) with NCF1; the interaction is enhanced by LPS and modulates NCF1 phosphorylation and membrane translocation. Interacts with NENF.</text>
</comment>
<evidence type="ECO:0000256" key="16">
    <source>
        <dbReference type="ARBA" id="ARBA00022801"/>
    </source>
</evidence>
<sequence>MASKRVLLILAKGAEETVIPVDVTIVGLAGKDPVQCSHDVVVSPDASLEDAKKEGPYDTMVLPGGNLDSQNLSESAAMKEILKEQENRKGLIAAFCAGPTLLYFRSYCLLKTKMMSGGNYTCYENYVEKDDLILTSRGPGTSFTFALVIVEALSSKEVVAQVKTPLVLKD</sequence>
<dbReference type="GO" id="GO:0005634">
    <property type="term" value="C:nucleus"/>
    <property type="evidence" value="ECO:0007669"/>
    <property type="project" value="UniProtKB-SubCell"/>
</dbReference>
<evidence type="ECO:0000256" key="52">
    <source>
        <dbReference type="ARBA" id="ARBA00049281"/>
    </source>
</evidence>
<evidence type="ECO:0000256" key="3">
    <source>
        <dbReference type="ARBA" id="ARBA00004123"/>
    </source>
</evidence>
<dbReference type="InterPro" id="IPR050325">
    <property type="entry name" value="Prot/Nucl_acid_deglycase"/>
</dbReference>
<evidence type="ECO:0000256" key="51">
    <source>
        <dbReference type="ARBA" id="ARBA00049222"/>
    </source>
</evidence>
<evidence type="ECO:0000256" key="24">
    <source>
        <dbReference type="ARBA" id="ARBA00023097"/>
    </source>
</evidence>
<dbReference type="AlphaFoldDB" id="A0A2K6DDY9"/>
<comment type="catalytic activity">
    <reaction evidence="45">
        <text>N(2)-(1-hydroxy-2-oxopropyl)-dGTP + H2O = lactate + dGTP + H(+)</text>
        <dbReference type="Rhea" id="RHEA:57244"/>
        <dbReference type="ChEBI" id="CHEBI:15377"/>
        <dbReference type="ChEBI" id="CHEBI:15378"/>
        <dbReference type="ChEBI" id="CHEBI:24996"/>
        <dbReference type="ChEBI" id="CHEBI:61429"/>
        <dbReference type="ChEBI" id="CHEBI:141569"/>
    </reaction>
</comment>
<evidence type="ECO:0000256" key="17">
    <source>
        <dbReference type="ARBA" id="ARBA00022824"/>
    </source>
</evidence>
<evidence type="ECO:0000256" key="28">
    <source>
        <dbReference type="ARBA" id="ARBA00023145"/>
    </source>
</evidence>
<keyword evidence="23" id="KW-0346">Stress response</keyword>
<comment type="catalytic activity">
    <reaction evidence="53">
        <text>N(6)-(1-hydroxy-2-oxoethyl)-L-lysyl-[protein] + H2O = glycolate + L-lysyl-[protein] + H(+)</text>
        <dbReference type="Rhea" id="RHEA:57192"/>
        <dbReference type="Rhea" id="RHEA-COMP:9752"/>
        <dbReference type="Rhea" id="RHEA-COMP:14845"/>
        <dbReference type="ChEBI" id="CHEBI:15377"/>
        <dbReference type="ChEBI" id="CHEBI:15378"/>
        <dbReference type="ChEBI" id="CHEBI:29805"/>
        <dbReference type="ChEBI" id="CHEBI:29969"/>
        <dbReference type="ChEBI" id="CHEBI:141554"/>
        <dbReference type="EC" id="3.5.1.124"/>
    </reaction>
</comment>
<dbReference type="GO" id="GO:0008233">
    <property type="term" value="F:peptidase activity"/>
    <property type="evidence" value="ECO:0007669"/>
    <property type="project" value="UniProtKB-KW"/>
</dbReference>
<comment type="catalytic activity">
    <reaction evidence="38">
        <text>S-(1-hydroxy-2-oxopropyl)-L-cysteinyl-[protein] + H2O = lactate + L-cysteinyl-[protein] + H(+)</text>
        <dbReference type="Rhea" id="RHEA:49556"/>
        <dbReference type="Rhea" id="RHEA-COMP:10131"/>
        <dbReference type="Rhea" id="RHEA-COMP:12430"/>
        <dbReference type="ChEBI" id="CHEBI:15377"/>
        <dbReference type="ChEBI" id="CHEBI:15378"/>
        <dbReference type="ChEBI" id="CHEBI:24996"/>
        <dbReference type="ChEBI" id="CHEBI:29950"/>
        <dbReference type="ChEBI" id="CHEBI:131710"/>
        <dbReference type="EC" id="3.5.1.124"/>
    </reaction>
</comment>
<evidence type="ECO:0000256" key="47">
    <source>
        <dbReference type="ARBA" id="ARBA00048937"/>
    </source>
</evidence>
<dbReference type="GO" id="GO:0036524">
    <property type="term" value="F:protein deglycase activity"/>
    <property type="evidence" value="ECO:0007669"/>
    <property type="project" value="UniProtKB-EC"/>
</dbReference>
<keyword evidence="31" id="KW-0539">Nucleus</keyword>
<dbReference type="Gene3D" id="3.40.50.880">
    <property type="match status" value="1"/>
</dbReference>
<dbReference type="OMA" id="AFCAGPT"/>
<dbReference type="PANTHER" id="PTHR48094">
    <property type="entry name" value="PROTEIN/NUCLEIC ACID DEGLYCASE DJ-1-RELATED"/>
    <property type="match status" value="1"/>
</dbReference>
<dbReference type="GO" id="GO:0006508">
    <property type="term" value="P:proteolysis"/>
    <property type="evidence" value="ECO:0007669"/>
    <property type="project" value="UniProtKB-KW"/>
</dbReference>
<evidence type="ECO:0000256" key="54">
    <source>
        <dbReference type="ARBA" id="ARBA00065647"/>
    </source>
</evidence>
<keyword evidence="17" id="KW-0256">Endoplasmic reticulum</keyword>
<keyword evidence="25" id="KW-0496">Mitochondrion</keyword>